<evidence type="ECO:0000313" key="2">
    <source>
        <dbReference type="EMBL" id="HJB36911.1"/>
    </source>
</evidence>
<dbReference type="AlphaFoldDB" id="A0A9D2LWG5"/>
<proteinExistence type="predicted"/>
<evidence type="ECO:0000313" key="3">
    <source>
        <dbReference type="Proteomes" id="UP000824214"/>
    </source>
</evidence>
<dbReference type="InterPro" id="IPR020471">
    <property type="entry name" value="AKR"/>
</dbReference>
<dbReference type="GO" id="GO:0016491">
    <property type="term" value="F:oxidoreductase activity"/>
    <property type="evidence" value="ECO:0007669"/>
    <property type="project" value="InterPro"/>
</dbReference>
<dbReference type="GO" id="GO:0005829">
    <property type="term" value="C:cytosol"/>
    <property type="evidence" value="ECO:0007669"/>
    <property type="project" value="TreeGrafter"/>
</dbReference>
<evidence type="ECO:0000259" key="1">
    <source>
        <dbReference type="Pfam" id="PF00248"/>
    </source>
</evidence>
<feature type="domain" description="NADP-dependent oxidoreductase" evidence="1">
    <location>
        <begin position="16"/>
        <end position="296"/>
    </location>
</feature>
<dbReference type="InterPro" id="IPR023210">
    <property type="entry name" value="NADP_OxRdtase_dom"/>
</dbReference>
<protein>
    <submittedName>
        <fullName evidence="2">Aldo/keto reductase</fullName>
    </submittedName>
</protein>
<reference evidence="2" key="1">
    <citation type="journal article" date="2021" name="PeerJ">
        <title>Extensive microbial diversity within the chicken gut microbiome revealed by metagenomics and culture.</title>
        <authorList>
            <person name="Gilroy R."/>
            <person name="Ravi A."/>
            <person name="Getino M."/>
            <person name="Pursley I."/>
            <person name="Horton D.L."/>
            <person name="Alikhan N.F."/>
            <person name="Baker D."/>
            <person name="Gharbi K."/>
            <person name="Hall N."/>
            <person name="Watson M."/>
            <person name="Adriaenssens E.M."/>
            <person name="Foster-Nyarko E."/>
            <person name="Jarju S."/>
            <person name="Secka A."/>
            <person name="Antonio M."/>
            <person name="Oren A."/>
            <person name="Chaudhuri R.R."/>
            <person name="La Ragione R."/>
            <person name="Hildebrand F."/>
            <person name="Pallen M.J."/>
        </authorList>
    </citation>
    <scope>NUCLEOTIDE SEQUENCE</scope>
    <source>
        <strain evidence="2">ChiBcolR8-3208</strain>
    </source>
</reference>
<dbReference type="PROSITE" id="PS51257">
    <property type="entry name" value="PROKAR_LIPOPROTEIN"/>
    <property type="match status" value="1"/>
</dbReference>
<organism evidence="2 3">
    <name type="scientific">Candidatus Acutalibacter ornithocaccae</name>
    <dbReference type="NCBI Taxonomy" id="2838416"/>
    <lineage>
        <taxon>Bacteria</taxon>
        <taxon>Bacillati</taxon>
        <taxon>Bacillota</taxon>
        <taxon>Clostridia</taxon>
        <taxon>Eubacteriales</taxon>
        <taxon>Acutalibacteraceae</taxon>
        <taxon>Acutalibacter</taxon>
    </lineage>
</organism>
<dbReference type="Gene3D" id="3.20.20.100">
    <property type="entry name" value="NADP-dependent oxidoreductase domain"/>
    <property type="match status" value="1"/>
</dbReference>
<name>A0A9D2LWG5_9FIRM</name>
<dbReference type="SUPFAM" id="SSF51430">
    <property type="entry name" value="NAD(P)-linked oxidoreductase"/>
    <property type="match status" value="1"/>
</dbReference>
<gene>
    <name evidence="2" type="ORF">H9942_02435</name>
</gene>
<dbReference type="InterPro" id="IPR050523">
    <property type="entry name" value="AKR_Detox_Biosynth"/>
</dbReference>
<reference evidence="2" key="2">
    <citation type="submission" date="2021-04" db="EMBL/GenBank/DDBJ databases">
        <authorList>
            <person name="Gilroy R."/>
        </authorList>
    </citation>
    <scope>NUCLEOTIDE SEQUENCE</scope>
    <source>
        <strain evidence="2">ChiBcolR8-3208</strain>
    </source>
</reference>
<dbReference type="Pfam" id="PF00248">
    <property type="entry name" value="Aldo_ket_red"/>
    <property type="match status" value="1"/>
</dbReference>
<dbReference type="CDD" id="cd19092">
    <property type="entry name" value="AKR_BsYcsN_EcYdhF-like"/>
    <property type="match status" value="1"/>
</dbReference>
<dbReference type="EMBL" id="DWXZ01000042">
    <property type="protein sequence ID" value="HJB36911.1"/>
    <property type="molecule type" value="Genomic_DNA"/>
</dbReference>
<dbReference type="Proteomes" id="UP000824214">
    <property type="component" value="Unassembled WGS sequence"/>
</dbReference>
<dbReference type="PRINTS" id="PR00069">
    <property type="entry name" value="ALDKETRDTASE"/>
</dbReference>
<accession>A0A9D2LWG5</accession>
<dbReference type="PANTHER" id="PTHR43364">
    <property type="entry name" value="NADH-SPECIFIC METHYLGLYOXAL REDUCTASE-RELATED"/>
    <property type="match status" value="1"/>
</dbReference>
<comment type="caution">
    <text evidence="2">The sequence shown here is derived from an EMBL/GenBank/DDBJ whole genome shotgun (WGS) entry which is preliminary data.</text>
</comment>
<dbReference type="PANTHER" id="PTHR43364:SF1">
    <property type="entry name" value="OXIDOREDUCTASE YDHF"/>
    <property type="match status" value="1"/>
</dbReference>
<sequence length="305" mass="33862">MKQLDIGGSGVLGSAIGVGCMRMNCMEPQAILEYIHTALEKGINFFDHADIYGGGECETRFGQALALEPGLREKLVLQTKCGIRPDRYDFSKEHILESVEGSLRRLGTDHVDFLLLHRPDALMEPEEVAEAFQQLESQGKVLHFGVSNFSARQLELLQSGLKQKLRANQMQFGIMCAGMVSHSLEANTHFPNAADRDGEVLDYCRLKGITIQAWSPFQYGFFEGVFIDNEKFPALNEKLQQLSEKYGVSKSALAVAWILRHPAGIQAIVGTTKAQRLADIATAADIQLSREDWYQIYLAAGNKLP</sequence>
<dbReference type="InterPro" id="IPR036812">
    <property type="entry name" value="NAD(P)_OxRdtase_dom_sf"/>
</dbReference>